<accession>W4MDP5</accession>
<comment type="caution">
    <text evidence="3">The sequence shown here is derived from an EMBL/GenBank/DDBJ whole genome shotgun (WGS) entry which is preliminary data.</text>
</comment>
<feature type="compositionally biased region" description="Basic and acidic residues" evidence="1">
    <location>
        <begin position="116"/>
        <end position="129"/>
    </location>
</feature>
<organism evidence="3 4">
    <name type="scientific">Candidatus Entotheonella gemina</name>
    <dbReference type="NCBI Taxonomy" id="1429439"/>
    <lineage>
        <taxon>Bacteria</taxon>
        <taxon>Pseudomonadati</taxon>
        <taxon>Nitrospinota/Tectimicrobiota group</taxon>
        <taxon>Candidatus Tectimicrobiota</taxon>
        <taxon>Candidatus Entotheonellia</taxon>
        <taxon>Candidatus Entotheonellales</taxon>
        <taxon>Candidatus Entotheonellaceae</taxon>
        <taxon>Candidatus Entotheonella</taxon>
    </lineage>
</organism>
<dbReference type="PANTHER" id="PTHR33678:SF2">
    <property type="match status" value="1"/>
</dbReference>
<feature type="region of interest" description="Disordered" evidence="1">
    <location>
        <begin position="116"/>
        <end position="149"/>
    </location>
</feature>
<feature type="compositionally biased region" description="Polar residues" evidence="1">
    <location>
        <begin position="138"/>
        <end position="149"/>
    </location>
</feature>
<evidence type="ECO:0000313" key="3">
    <source>
        <dbReference type="EMBL" id="ETX08061.1"/>
    </source>
</evidence>
<evidence type="ECO:0000313" key="4">
    <source>
        <dbReference type="Proteomes" id="UP000019140"/>
    </source>
</evidence>
<gene>
    <name evidence="3" type="ORF">ETSY2_07510</name>
</gene>
<proteinExistence type="predicted"/>
<name>W4MDP5_9BACT</name>
<protein>
    <recommendedName>
        <fullName evidence="2">Transposase IS66 central domain-containing protein</fullName>
    </recommendedName>
</protein>
<sequence>MFEWWHRVRDGTLKRSTCRSYMTPLRGEVERLLEAGSQCGVAKTEGTCREILKRHEALWTFVQVEGVEPANNTAERSIRPGVQWRKVSFGTQSEAGSRFVESMMTVVATLKQQKRNVPDDLTDAHEAALRGEPAPSLLPQQDQTSQTAA</sequence>
<dbReference type="InterPro" id="IPR052344">
    <property type="entry name" value="Transposase-related"/>
</dbReference>
<dbReference type="HOGENOM" id="CLU_1746304_0_0_7"/>
<dbReference type="Pfam" id="PF03050">
    <property type="entry name" value="DDE_Tnp_IS66"/>
    <property type="match status" value="1"/>
</dbReference>
<reference evidence="3 4" key="1">
    <citation type="journal article" date="2014" name="Nature">
        <title>An environmental bacterial taxon with a large and distinct metabolic repertoire.</title>
        <authorList>
            <person name="Wilson M.C."/>
            <person name="Mori T."/>
            <person name="Ruckert C."/>
            <person name="Uria A.R."/>
            <person name="Helf M.J."/>
            <person name="Takada K."/>
            <person name="Gernert C."/>
            <person name="Steffens U.A."/>
            <person name="Heycke N."/>
            <person name="Schmitt S."/>
            <person name="Rinke C."/>
            <person name="Helfrich E.J."/>
            <person name="Brachmann A.O."/>
            <person name="Gurgui C."/>
            <person name="Wakimoto T."/>
            <person name="Kracht M."/>
            <person name="Crusemann M."/>
            <person name="Hentschel U."/>
            <person name="Abe I."/>
            <person name="Matsunaga S."/>
            <person name="Kalinowski J."/>
            <person name="Takeyama H."/>
            <person name="Piel J."/>
        </authorList>
    </citation>
    <scope>NUCLEOTIDE SEQUENCE [LARGE SCALE GENOMIC DNA]</scope>
    <source>
        <strain evidence="4">TSY2</strain>
    </source>
</reference>
<dbReference type="AlphaFoldDB" id="W4MDP5"/>
<evidence type="ECO:0000256" key="1">
    <source>
        <dbReference type="SAM" id="MobiDB-lite"/>
    </source>
</evidence>
<evidence type="ECO:0000259" key="2">
    <source>
        <dbReference type="Pfam" id="PF03050"/>
    </source>
</evidence>
<dbReference type="InterPro" id="IPR004291">
    <property type="entry name" value="Transposase_IS66_central"/>
</dbReference>
<dbReference type="EMBL" id="AZHX01000310">
    <property type="protein sequence ID" value="ETX08061.1"/>
    <property type="molecule type" value="Genomic_DNA"/>
</dbReference>
<dbReference type="Proteomes" id="UP000019140">
    <property type="component" value="Unassembled WGS sequence"/>
</dbReference>
<dbReference type="PANTHER" id="PTHR33678">
    <property type="entry name" value="BLL1576 PROTEIN"/>
    <property type="match status" value="1"/>
</dbReference>
<keyword evidence="4" id="KW-1185">Reference proteome</keyword>
<feature type="domain" description="Transposase IS66 central" evidence="2">
    <location>
        <begin position="17"/>
        <end position="97"/>
    </location>
</feature>